<reference evidence="1" key="1">
    <citation type="submission" date="2019-12" db="EMBL/GenBank/DDBJ databases">
        <title>Genome sequencing and annotation of Brassica cretica.</title>
        <authorList>
            <person name="Studholme D.J."/>
            <person name="Sarris P.F."/>
        </authorList>
    </citation>
    <scope>NUCLEOTIDE SEQUENCE</scope>
    <source>
        <strain evidence="2">PFS-001/15</strain>
        <strain evidence="1">PFS-102/07</strain>
        <tissue evidence="1">Leaf</tissue>
    </source>
</reference>
<proteinExistence type="predicted"/>
<dbReference type="Proteomes" id="UP000712281">
    <property type="component" value="Unassembled WGS sequence"/>
</dbReference>
<evidence type="ECO:0000313" key="1">
    <source>
        <dbReference type="EMBL" id="KAF2563461.1"/>
    </source>
</evidence>
<sequence length="95" mass="10397">MHPESAAEKNQEGNHPLCRLGASYPRTLSWEYQQLSASVVLPFDPSISPYCWTCASYQAASGVGNISSLLQLLCDPSIHHFSFDPSEIISQSPAE</sequence>
<dbReference type="EMBL" id="QGKW02000717">
    <property type="protein sequence ID" value="KAF2598412.1"/>
    <property type="molecule type" value="Genomic_DNA"/>
</dbReference>
<organism evidence="1">
    <name type="scientific">Brassica cretica</name>
    <name type="common">Mustard</name>
    <dbReference type="NCBI Taxonomy" id="69181"/>
    <lineage>
        <taxon>Eukaryota</taxon>
        <taxon>Viridiplantae</taxon>
        <taxon>Streptophyta</taxon>
        <taxon>Embryophyta</taxon>
        <taxon>Tracheophyta</taxon>
        <taxon>Spermatophyta</taxon>
        <taxon>Magnoliopsida</taxon>
        <taxon>eudicotyledons</taxon>
        <taxon>Gunneridae</taxon>
        <taxon>Pentapetalae</taxon>
        <taxon>rosids</taxon>
        <taxon>malvids</taxon>
        <taxon>Brassicales</taxon>
        <taxon>Brassicaceae</taxon>
        <taxon>Brassiceae</taxon>
        <taxon>Brassica</taxon>
    </lineage>
</organism>
<dbReference type="EMBL" id="QGKY02001250">
    <property type="protein sequence ID" value="KAF2563461.1"/>
    <property type="molecule type" value="Genomic_DNA"/>
</dbReference>
<name>A0A8S9HWW4_BRACR</name>
<gene>
    <name evidence="2" type="ORF">F2Q68_00009108</name>
    <name evidence="1" type="ORF">F2Q70_00016129</name>
</gene>
<protein>
    <submittedName>
        <fullName evidence="1">Uncharacterized protein</fullName>
    </submittedName>
</protein>
<comment type="caution">
    <text evidence="1">The sequence shown here is derived from an EMBL/GenBank/DDBJ whole genome shotgun (WGS) entry which is preliminary data.</text>
</comment>
<dbReference type="AlphaFoldDB" id="A0A8S9HWW4"/>
<accession>A0A8S9HWW4</accession>
<evidence type="ECO:0000313" key="2">
    <source>
        <dbReference type="EMBL" id="KAF2598412.1"/>
    </source>
</evidence>